<dbReference type="Pfam" id="PF19452">
    <property type="entry name" value="DUF5990"/>
    <property type="match status" value="1"/>
</dbReference>
<organism evidence="1 2">
    <name type="scientific">Amycolatopsis pigmentata</name>
    <dbReference type="NCBI Taxonomy" id="450801"/>
    <lineage>
        <taxon>Bacteria</taxon>
        <taxon>Bacillati</taxon>
        <taxon>Actinomycetota</taxon>
        <taxon>Actinomycetes</taxon>
        <taxon>Pseudonocardiales</taxon>
        <taxon>Pseudonocardiaceae</taxon>
        <taxon>Amycolatopsis</taxon>
    </lineage>
</organism>
<dbReference type="EMBL" id="JBHUKR010000006">
    <property type="protein sequence ID" value="MFD2416651.1"/>
    <property type="molecule type" value="Genomic_DNA"/>
</dbReference>
<proteinExistence type="predicted"/>
<evidence type="ECO:0000313" key="1">
    <source>
        <dbReference type="EMBL" id="MFD2416651.1"/>
    </source>
</evidence>
<sequence length="170" mass="18171">MRSGRENARGAAGAEPAAVRVVIKASHLPGRDCGPSGNFPGYRNIHVGVQRRERRDELLGLRPGDTPAVTWTLDCTAATTPAGIDIKGPYVQGRPGNRFLYLSWGTVGDDGVFTLFRRAKLMFDAVDPGTLQAATRSGCLTGRLKLTDTKGNPLCAAVRPPLIEWSAAVD</sequence>
<protein>
    <submittedName>
        <fullName evidence="1">DUF5990 family protein</fullName>
    </submittedName>
</protein>
<dbReference type="InterPro" id="IPR046032">
    <property type="entry name" value="DUF5990"/>
</dbReference>
<name>A0ABW5FRL4_9PSEU</name>
<dbReference type="RefSeq" id="WP_378263633.1">
    <property type="nucleotide sequence ID" value="NZ_JBHUKR010000006.1"/>
</dbReference>
<dbReference type="Proteomes" id="UP001597417">
    <property type="component" value="Unassembled WGS sequence"/>
</dbReference>
<gene>
    <name evidence="1" type="ORF">ACFSXZ_09975</name>
</gene>
<reference evidence="2" key="1">
    <citation type="journal article" date="2019" name="Int. J. Syst. Evol. Microbiol.">
        <title>The Global Catalogue of Microorganisms (GCM) 10K type strain sequencing project: providing services to taxonomists for standard genome sequencing and annotation.</title>
        <authorList>
            <consortium name="The Broad Institute Genomics Platform"/>
            <consortium name="The Broad Institute Genome Sequencing Center for Infectious Disease"/>
            <person name="Wu L."/>
            <person name="Ma J."/>
        </authorList>
    </citation>
    <scope>NUCLEOTIDE SEQUENCE [LARGE SCALE GENOMIC DNA]</scope>
    <source>
        <strain evidence="2">CGMCC 4.7645</strain>
    </source>
</reference>
<keyword evidence="2" id="KW-1185">Reference proteome</keyword>
<comment type="caution">
    <text evidence="1">The sequence shown here is derived from an EMBL/GenBank/DDBJ whole genome shotgun (WGS) entry which is preliminary data.</text>
</comment>
<accession>A0ABW5FRL4</accession>
<evidence type="ECO:0000313" key="2">
    <source>
        <dbReference type="Proteomes" id="UP001597417"/>
    </source>
</evidence>